<evidence type="ECO:0000313" key="4">
    <source>
        <dbReference type="EMBL" id="TWU60650.1"/>
    </source>
</evidence>
<comment type="caution">
    <text evidence="4">The sequence shown here is derived from an EMBL/GenBank/DDBJ whole genome shotgun (WGS) entry which is preliminary data.</text>
</comment>
<evidence type="ECO:0000256" key="2">
    <source>
        <dbReference type="ARBA" id="ARBA00022898"/>
    </source>
</evidence>
<dbReference type="EC" id="4.1.1.20" evidence="4"/>
<dbReference type="Gene3D" id="2.40.37.10">
    <property type="entry name" value="Lyase, Ornithine Decarboxylase, Chain A, domain 1"/>
    <property type="match status" value="1"/>
</dbReference>
<keyword evidence="2" id="KW-0663">Pyridoxal phosphate</keyword>
<evidence type="ECO:0000256" key="1">
    <source>
        <dbReference type="ARBA" id="ARBA00001933"/>
    </source>
</evidence>
<reference evidence="4 5" key="1">
    <citation type="submission" date="2019-02" db="EMBL/GenBank/DDBJ databases">
        <title>Deep-cultivation of Planctomycetes and their phenomic and genomic characterization uncovers novel biology.</title>
        <authorList>
            <person name="Wiegand S."/>
            <person name="Jogler M."/>
            <person name="Boedeker C."/>
            <person name="Pinto D."/>
            <person name="Vollmers J."/>
            <person name="Rivas-Marin E."/>
            <person name="Kohn T."/>
            <person name="Peeters S.H."/>
            <person name="Heuer A."/>
            <person name="Rast P."/>
            <person name="Oberbeckmann S."/>
            <person name="Bunk B."/>
            <person name="Jeske O."/>
            <person name="Meyerdierks A."/>
            <person name="Storesund J.E."/>
            <person name="Kallscheuer N."/>
            <person name="Luecker S."/>
            <person name="Lage O.M."/>
            <person name="Pohl T."/>
            <person name="Merkel B.J."/>
            <person name="Hornburger P."/>
            <person name="Mueller R.-W."/>
            <person name="Bruemmer F."/>
            <person name="Labrenz M."/>
            <person name="Spormann A.M."/>
            <person name="Op Den Camp H."/>
            <person name="Overmann J."/>
            <person name="Amann R."/>
            <person name="Jetten M.S.M."/>
            <person name="Mascher T."/>
            <person name="Medema M.H."/>
            <person name="Devos D.P."/>
            <person name="Kaster A.-K."/>
            <person name="Ovreas L."/>
            <person name="Rohde M."/>
            <person name="Galperin M.Y."/>
            <person name="Jogler C."/>
        </authorList>
    </citation>
    <scope>NUCLEOTIDE SEQUENCE [LARGE SCALE GENOMIC DNA]</scope>
    <source>
        <strain evidence="4 5">Poly51</strain>
    </source>
</reference>
<dbReference type="OrthoDB" id="9802241at2"/>
<keyword evidence="5" id="KW-1185">Reference proteome</keyword>
<evidence type="ECO:0000259" key="3">
    <source>
        <dbReference type="Pfam" id="PF02784"/>
    </source>
</evidence>
<gene>
    <name evidence="4" type="primary">lysA_2</name>
    <name evidence="4" type="ORF">Poly51_09300</name>
</gene>
<proteinExistence type="predicted"/>
<dbReference type="SUPFAM" id="SSF50621">
    <property type="entry name" value="Alanine racemase C-terminal domain-like"/>
    <property type="match status" value="1"/>
</dbReference>
<dbReference type="Pfam" id="PF02784">
    <property type="entry name" value="Orn_Arg_deC_N"/>
    <property type="match status" value="1"/>
</dbReference>
<dbReference type="EMBL" id="SJPW01000001">
    <property type="protein sequence ID" value="TWU60650.1"/>
    <property type="molecule type" value="Genomic_DNA"/>
</dbReference>
<comment type="cofactor">
    <cofactor evidence="1">
        <name>pyridoxal 5'-phosphate</name>
        <dbReference type="ChEBI" id="CHEBI:597326"/>
    </cofactor>
</comment>
<accession>A0A5C6FIB7</accession>
<feature type="domain" description="Orn/DAP/Arg decarboxylase 2 N-terminal" evidence="3">
    <location>
        <begin position="69"/>
        <end position="260"/>
    </location>
</feature>
<dbReference type="InterPro" id="IPR022644">
    <property type="entry name" value="De-COase2_N"/>
</dbReference>
<sequence>MKHGPLEYCEGVARLTPKLAPWMLAELIDVQSLDDLLIRHGSPLHVHVPSQMQANITSIRSVAAARNIALEMHFACKANKCSWYATEAFRANIGIDVASETELMAGIEAGFSGSRIVVTASVKSESLVATAATVGAIVVVASVEDADTVARFLVGHPDAAVNVSIRISGFAFPKGRHESRFGFDIADAAAQIRSLMQRHSDVANRISVRGIHFHLDGTSVTQRVVGIRQSIELTTALRQHGHPIEFVDIGGGAPVQYLERSDDWIDFHRRVDRQIDGDDTDAVLLPNHTYGRSKIDGNYAQVLRNYPTWQADEAASWFGKILDGDGIAKSLADNDLRLHCQPGRALLDGCGITVARVVSIKPMASGDVVVMLDMNQTHCRTTSVDFAIDPILLPNAREVRGTSLTGFLAGNYCAEDDFISPRRFRFSRSVYPGDLIVFPNTAGYQMHFMESRGHQFELPQNIAIAGDDTGRDQRAE</sequence>
<dbReference type="InterPro" id="IPR029066">
    <property type="entry name" value="PLP-binding_barrel"/>
</dbReference>
<dbReference type="InterPro" id="IPR009006">
    <property type="entry name" value="Ala_racemase/Decarboxylase_C"/>
</dbReference>
<evidence type="ECO:0000313" key="5">
    <source>
        <dbReference type="Proteomes" id="UP000318288"/>
    </source>
</evidence>
<name>A0A5C6FIB7_9BACT</name>
<dbReference type="AlphaFoldDB" id="A0A5C6FIB7"/>
<organism evidence="4 5">
    <name type="scientific">Rubripirellula tenax</name>
    <dbReference type="NCBI Taxonomy" id="2528015"/>
    <lineage>
        <taxon>Bacteria</taxon>
        <taxon>Pseudomonadati</taxon>
        <taxon>Planctomycetota</taxon>
        <taxon>Planctomycetia</taxon>
        <taxon>Pirellulales</taxon>
        <taxon>Pirellulaceae</taxon>
        <taxon>Rubripirellula</taxon>
    </lineage>
</organism>
<dbReference type="RefSeq" id="WP_146454605.1">
    <property type="nucleotide sequence ID" value="NZ_SJPW01000001.1"/>
</dbReference>
<protein>
    <submittedName>
        <fullName evidence="4">Diaminopimelate decarboxylase</fullName>
        <ecNumber evidence="4">4.1.1.20</ecNumber>
    </submittedName>
</protein>
<dbReference type="GO" id="GO:0009089">
    <property type="term" value="P:lysine biosynthetic process via diaminopimelate"/>
    <property type="evidence" value="ECO:0007669"/>
    <property type="project" value="TreeGrafter"/>
</dbReference>
<dbReference type="PANTHER" id="PTHR43727:SF2">
    <property type="entry name" value="GROUP IV DECARBOXYLASE"/>
    <property type="match status" value="1"/>
</dbReference>
<dbReference type="Gene3D" id="3.20.20.10">
    <property type="entry name" value="Alanine racemase"/>
    <property type="match status" value="1"/>
</dbReference>
<dbReference type="Proteomes" id="UP000318288">
    <property type="component" value="Unassembled WGS sequence"/>
</dbReference>
<dbReference type="PANTHER" id="PTHR43727">
    <property type="entry name" value="DIAMINOPIMELATE DECARBOXYLASE"/>
    <property type="match status" value="1"/>
</dbReference>
<keyword evidence="4" id="KW-0456">Lyase</keyword>
<dbReference type="GO" id="GO:0008836">
    <property type="term" value="F:diaminopimelate decarboxylase activity"/>
    <property type="evidence" value="ECO:0007669"/>
    <property type="project" value="UniProtKB-EC"/>
</dbReference>
<dbReference type="SUPFAM" id="SSF51419">
    <property type="entry name" value="PLP-binding barrel"/>
    <property type="match status" value="1"/>
</dbReference>